<keyword evidence="4" id="KW-0808">Transferase</keyword>
<dbReference type="Gene3D" id="3.30.565.10">
    <property type="entry name" value="Histidine kinase-like ATPase, C-terminal domain"/>
    <property type="match status" value="1"/>
</dbReference>
<dbReference type="PANTHER" id="PTHR44936">
    <property type="entry name" value="SENSOR PROTEIN CREC"/>
    <property type="match status" value="1"/>
</dbReference>
<protein>
    <recommendedName>
        <fullName evidence="2">histidine kinase</fullName>
        <ecNumber evidence="2">2.7.13.3</ecNumber>
    </recommendedName>
</protein>
<evidence type="ECO:0000259" key="7">
    <source>
        <dbReference type="SMART" id="SM00387"/>
    </source>
</evidence>
<evidence type="ECO:0000256" key="3">
    <source>
        <dbReference type="ARBA" id="ARBA00022553"/>
    </source>
</evidence>
<evidence type="ECO:0000256" key="5">
    <source>
        <dbReference type="ARBA" id="ARBA00022777"/>
    </source>
</evidence>
<keyword evidence="9" id="KW-1185">Reference proteome</keyword>
<keyword evidence="6" id="KW-0902">Two-component regulatory system</keyword>
<dbReference type="InterPro" id="IPR050980">
    <property type="entry name" value="2C_sensor_his_kinase"/>
</dbReference>
<accession>A0ABT9MXZ7</accession>
<evidence type="ECO:0000256" key="4">
    <source>
        <dbReference type="ARBA" id="ARBA00022679"/>
    </source>
</evidence>
<sequence length="159" mass="16833">MRCDASEVVRQRMAFWSAVAGDQNRPCVIVGADTPAPVALPRPELAAALDAVLGNVFRYAPQGTPMEVAVSRRDGYVAVRVDDGGPGIADPDSALRRGASGRGSTGLGLDIARRATVTTGGTVSIDRARLGGASVVLLFGDPDAVREERVPRQWRRPQR</sequence>
<dbReference type="InterPro" id="IPR036890">
    <property type="entry name" value="HATPase_C_sf"/>
</dbReference>
<feature type="domain" description="Histidine kinase/HSP90-like ATPase" evidence="7">
    <location>
        <begin position="40"/>
        <end position="143"/>
    </location>
</feature>
<dbReference type="SMART" id="SM00387">
    <property type="entry name" value="HATPase_c"/>
    <property type="match status" value="1"/>
</dbReference>
<dbReference type="GO" id="GO:0016301">
    <property type="term" value="F:kinase activity"/>
    <property type="evidence" value="ECO:0007669"/>
    <property type="project" value="UniProtKB-KW"/>
</dbReference>
<dbReference type="SUPFAM" id="SSF55874">
    <property type="entry name" value="ATPase domain of HSP90 chaperone/DNA topoisomerase II/histidine kinase"/>
    <property type="match status" value="1"/>
</dbReference>
<organism evidence="8 9">
    <name type="scientific">Catenuloplanes nepalensis</name>
    <dbReference type="NCBI Taxonomy" id="587533"/>
    <lineage>
        <taxon>Bacteria</taxon>
        <taxon>Bacillati</taxon>
        <taxon>Actinomycetota</taxon>
        <taxon>Actinomycetes</taxon>
        <taxon>Micromonosporales</taxon>
        <taxon>Micromonosporaceae</taxon>
        <taxon>Catenuloplanes</taxon>
    </lineage>
</organism>
<reference evidence="8 9" key="1">
    <citation type="submission" date="2023-07" db="EMBL/GenBank/DDBJ databases">
        <title>Sequencing the genomes of 1000 actinobacteria strains.</title>
        <authorList>
            <person name="Klenk H.-P."/>
        </authorList>
    </citation>
    <scope>NUCLEOTIDE SEQUENCE [LARGE SCALE GENOMIC DNA]</scope>
    <source>
        <strain evidence="8 9">DSM 44710</strain>
    </source>
</reference>
<comment type="caution">
    <text evidence="8">The sequence shown here is derived from an EMBL/GenBank/DDBJ whole genome shotgun (WGS) entry which is preliminary data.</text>
</comment>
<name>A0ABT9MXZ7_9ACTN</name>
<dbReference type="EMBL" id="JAUSRA010000001">
    <property type="protein sequence ID" value="MDP9796307.1"/>
    <property type="molecule type" value="Genomic_DNA"/>
</dbReference>
<evidence type="ECO:0000256" key="6">
    <source>
        <dbReference type="ARBA" id="ARBA00023012"/>
    </source>
</evidence>
<dbReference type="EC" id="2.7.13.3" evidence="2"/>
<proteinExistence type="predicted"/>
<gene>
    <name evidence="8" type="ORF">J2S43_004819</name>
</gene>
<dbReference type="Proteomes" id="UP001240984">
    <property type="component" value="Unassembled WGS sequence"/>
</dbReference>
<dbReference type="PANTHER" id="PTHR44936:SF9">
    <property type="entry name" value="SENSOR PROTEIN CREC"/>
    <property type="match status" value="1"/>
</dbReference>
<keyword evidence="5 8" id="KW-0418">Kinase</keyword>
<evidence type="ECO:0000313" key="8">
    <source>
        <dbReference type="EMBL" id="MDP9796307.1"/>
    </source>
</evidence>
<evidence type="ECO:0000256" key="1">
    <source>
        <dbReference type="ARBA" id="ARBA00000085"/>
    </source>
</evidence>
<evidence type="ECO:0000256" key="2">
    <source>
        <dbReference type="ARBA" id="ARBA00012438"/>
    </source>
</evidence>
<comment type="catalytic activity">
    <reaction evidence="1">
        <text>ATP + protein L-histidine = ADP + protein N-phospho-L-histidine.</text>
        <dbReference type="EC" id="2.7.13.3"/>
    </reaction>
</comment>
<dbReference type="Pfam" id="PF02518">
    <property type="entry name" value="HATPase_c"/>
    <property type="match status" value="1"/>
</dbReference>
<keyword evidence="3" id="KW-0597">Phosphoprotein</keyword>
<dbReference type="InterPro" id="IPR003594">
    <property type="entry name" value="HATPase_dom"/>
</dbReference>
<evidence type="ECO:0000313" key="9">
    <source>
        <dbReference type="Proteomes" id="UP001240984"/>
    </source>
</evidence>